<organism evidence="2 3">
    <name type="scientific">Saccharopolyspora aridisoli</name>
    <dbReference type="NCBI Taxonomy" id="2530385"/>
    <lineage>
        <taxon>Bacteria</taxon>
        <taxon>Bacillati</taxon>
        <taxon>Actinomycetota</taxon>
        <taxon>Actinomycetes</taxon>
        <taxon>Pseudonocardiales</taxon>
        <taxon>Pseudonocardiaceae</taxon>
        <taxon>Saccharopolyspora</taxon>
    </lineage>
</organism>
<dbReference type="RefSeq" id="WP_132627067.1">
    <property type="nucleotide sequence ID" value="NZ_SMKV01000046.1"/>
</dbReference>
<evidence type="ECO:0000313" key="3">
    <source>
        <dbReference type="Proteomes" id="UP000294744"/>
    </source>
</evidence>
<accession>A0A4R4UII6</accession>
<feature type="compositionally biased region" description="Polar residues" evidence="1">
    <location>
        <begin position="245"/>
        <end position="259"/>
    </location>
</feature>
<protein>
    <submittedName>
        <fullName evidence="2">Uncharacterized protein</fullName>
    </submittedName>
</protein>
<dbReference type="Proteomes" id="UP000294744">
    <property type="component" value="Unassembled WGS sequence"/>
</dbReference>
<reference evidence="2 3" key="1">
    <citation type="submission" date="2019-03" db="EMBL/GenBank/DDBJ databases">
        <title>Draft genome sequences of novel Actinobacteria.</title>
        <authorList>
            <person name="Sahin N."/>
            <person name="Ay H."/>
            <person name="Saygin H."/>
        </authorList>
    </citation>
    <scope>NUCLEOTIDE SEQUENCE [LARGE SCALE GENOMIC DNA]</scope>
    <source>
        <strain evidence="2 3">16K404</strain>
    </source>
</reference>
<gene>
    <name evidence="2" type="ORF">E1161_24365</name>
</gene>
<name>A0A4R4UII6_9PSEU</name>
<keyword evidence="3" id="KW-1185">Reference proteome</keyword>
<proteinExistence type="predicted"/>
<dbReference type="EMBL" id="SMKV01000046">
    <property type="protein sequence ID" value="TDC88133.1"/>
    <property type="molecule type" value="Genomic_DNA"/>
</dbReference>
<evidence type="ECO:0000313" key="2">
    <source>
        <dbReference type="EMBL" id="TDC88133.1"/>
    </source>
</evidence>
<sequence>MGADLILAMAIAALITRAWEQSKRRSKASWQETRQRASEHWQRRADRLRAAGSKGPRDPLWWPYAAGWTVAAVGTATVAGLHGLGAGALAGARTGYRLGREGANRGWGYRDTWKQWRSRRDIEQCQGCGQGVNFELIVIVPSVGRVCPDCRSNRHDGRRRDSERREKDEVVLRRCAWCSEEFDPALLDEDGWCANCARGACDGNCTNSDQSPSDAEREGHCGDCAGRGEYVSNFGGRHRHTRCRTCSGSGASSQRSKGQPGSGGDDVDPSRIYVHAERTDVNEESTKEIGGNKMGELMPANGTALAATGEGYADTIASLSTMAMLLGKAYEEAQSLGEALTANSLDNDTIGQISDLTDLLETAAPLAANLYRHVEQRHAPVADAVASAGGSGNVAEKSWYDHY</sequence>
<evidence type="ECO:0000256" key="1">
    <source>
        <dbReference type="SAM" id="MobiDB-lite"/>
    </source>
</evidence>
<dbReference type="OrthoDB" id="5193636at2"/>
<comment type="caution">
    <text evidence="2">The sequence shown here is derived from an EMBL/GenBank/DDBJ whole genome shotgun (WGS) entry which is preliminary data.</text>
</comment>
<feature type="region of interest" description="Disordered" evidence="1">
    <location>
        <begin position="245"/>
        <end position="270"/>
    </location>
</feature>
<dbReference type="AlphaFoldDB" id="A0A4R4UII6"/>